<dbReference type="InterPro" id="IPR024134">
    <property type="entry name" value="SOD_Cu/Zn_/chaperone"/>
</dbReference>
<reference evidence="2 3" key="1">
    <citation type="submission" date="2020-04" db="EMBL/GenBank/DDBJ databases">
        <title>Advantages and limits of metagenomic assembly and binning of a giant virus.</title>
        <authorList>
            <person name="Schulz F."/>
            <person name="Andreani J."/>
            <person name="Francis R."/>
            <person name="Boudjemaa H."/>
            <person name="Bou Khalil J.Y."/>
            <person name="Lee J."/>
            <person name="La Scola B."/>
            <person name="Woyke T."/>
        </authorList>
    </citation>
    <scope>NUCLEOTIDE SEQUENCE [LARGE SCALE GENOMIC DNA]</scope>
    <source>
        <strain evidence="2 3">FV1/VV64</strain>
    </source>
</reference>
<dbReference type="Gene3D" id="2.60.40.200">
    <property type="entry name" value="Superoxide dismutase, copper/zinc binding domain"/>
    <property type="match status" value="1"/>
</dbReference>
<dbReference type="PRINTS" id="PR00068">
    <property type="entry name" value="CUZNDISMTASE"/>
</dbReference>
<feature type="domain" description="Superoxide dismutase copper/zinc binding" evidence="1">
    <location>
        <begin position="22"/>
        <end position="161"/>
    </location>
</feature>
<sequence length="164" mass="17941">MGNSVTKNAIAQIRSHDDTRVLGYIHIDTLDNGNTYIHGELSGLSPGKHAIHIHEKGNPQKCCSGLGDHYNPFNKQHGDRTAIDMYGNKMRHVGDLGNIIVKNDGSCKFAFEDDLVKITGQYSVIGRSIVIHENEDDLGLTNHPDSKKTGNSGKRIAYGIIGYA</sequence>
<dbReference type="GO" id="GO:0005507">
    <property type="term" value="F:copper ion binding"/>
    <property type="evidence" value="ECO:0007669"/>
    <property type="project" value="InterPro"/>
</dbReference>
<dbReference type="SUPFAM" id="SSF49329">
    <property type="entry name" value="Cu,Zn superoxide dismutase-like"/>
    <property type="match status" value="1"/>
</dbReference>
<dbReference type="InterPro" id="IPR036423">
    <property type="entry name" value="SOD-like_Cu/Zn_dom_sf"/>
</dbReference>
<dbReference type="PANTHER" id="PTHR10003">
    <property type="entry name" value="SUPEROXIDE DISMUTASE CU-ZN -RELATED"/>
    <property type="match status" value="1"/>
</dbReference>
<evidence type="ECO:0000313" key="2">
    <source>
        <dbReference type="EMBL" id="QKF93612.1"/>
    </source>
</evidence>
<name>A0A7D3V5C3_9VIRU</name>
<evidence type="ECO:0000259" key="1">
    <source>
        <dbReference type="Pfam" id="PF00080"/>
    </source>
</evidence>
<dbReference type="EMBL" id="MT418680">
    <property type="protein sequence ID" value="QKF93612.1"/>
    <property type="molecule type" value="Genomic_DNA"/>
</dbReference>
<dbReference type="Proteomes" id="UP001162001">
    <property type="component" value="Segment"/>
</dbReference>
<evidence type="ECO:0000313" key="3">
    <source>
        <dbReference type="Proteomes" id="UP001162001"/>
    </source>
</evidence>
<accession>A0A7D3V5C3</accession>
<keyword evidence="3" id="KW-1185">Reference proteome</keyword>
<protein>
    <submittedName>
        <fullName evidence="2">Superoxide dismutase copper chaperone</fullName>
    </submittedName>
</protein>
<gene>
    <name evidence="2" type="ORF">Fadolivirus_1_154</name>
</gene>
<dbReference type="Pfam" id="PF00080">
    <property type="entry name" value="Sod_Cu"/>
    <property type="match status" value="1"/>
</dbReference>
<organism evidence="2 3">
    <name type="scientific">Fadolivirus FV1/VV64</name>
    <dbReference type="NCBI Taxonomy" id="3070911"/>
    <lineage>
        <taxon>Viruses</taxon>
        <taxon>Varidnaviria</taxon>
        <taxon>Bamfordvirae</taxon>
        <taxon>Nucleocytoviricota</taxon>
        <taxon>Megaviricetes</taxon>
        <taxon>Imitervirales</taxon>
        <taxon>Mimiviridae</taxon>
        <taxon>Klosneuvirinae</taxon>
        <taxon>Fadolivirus</taxon>
        <taxon>Fadolivirus algeromassiliense</taxon>
    </lineage>
</organism>
<proteinExistence type="predicted"/>
<dbReference type="GO" id="GO:0006801">
    <property type="term" value="P:superoxide metabolic process"/>
    <property type="evidence" value="ECO:0007669"/>
    <property type="project" value="InterPro"/>
</dbReference>
<dbReference type="InterPro" id="IPR001424">
    <property type="entry name" value="SOD_Cu_Zn_dom"/>
</dbReference>
<dbReference type="CDD" id="cd00305">
    <property type="entry name" value="Cu-Zn_Superoxide_Dismutase"/>
    <property type="match status" value="1"/>
</dbReference>